<dbReference type="Proteomes" id="UP000198657">
    <property type="component" value="Unassembled WGS sequence"/>
</dbReference>
<feature type="transmembrane region" description="Helical" evidence="1">
    <location>
        <begin position="40"/>
        <end position="61"/>
    </location>
</feature>
<keyword evidence="1" id="KW-0472">Membrane</keyword>
<reference evidence="3" key="1">
    <citation type="submission" date="2016-10" db="EMBL/GenBank/DDBJ databases">
        <authorList>
            <person name="Varghese N."/>
            <person name="Submissions S."/>
        </authorList>
    </citation>
    <scope>NUCLEOTIDE SEQUENCE [LARGE SCALE GENOMIC DNA]</scope>
    <source>
        <strain evidence="3">CGMCC 1.8704</strain>
    </source>
</reference>
<dbReference type="STRING" id="604089.SAMN04487942_2450"/>
<proteinExistence type="predicted"/>
<dbReference type="EMBL" id="FODN01000005">
    <property type="protein sequence ID" value="SEO32776.1"/>
    <property type="molecule type" value="Genomic_DNA"/>
</dbReference>
<feature type="transmembrane region" description="Helical" evidence="1">
    <location>
        <begin position="12"/>
        <end position="28"/>
    </location>
</feature>
<dbReference type="AlphaFoldDB" id="A0A1H8NT38"/>
<evidence type="ECO:0000256" key="1">
    <source>
        <dbReference type="SAM" id="Phobius"/>
    </source>
</evidence>
<accession>A0A1H8NT38</accession>
<protein>
    <submittedName>
        <fullName evidence="2">Uncharacterized protein</fullName>
    </submittedName>
</protein>
<evidence type="ECO:0000313" key="2">
    <source>
        <dbReference type="EMBL" id="SEO32776.1"/>
    </source>
</evidence>
<name>A0A1H8NT38_9FLAO</name>
<keyword evidence="1" id="KW-1133">Transmembrane helix</keyword>
<evidence type="ECO:0000313" key="3">
    <source>
        <dbReference type="Proteomes" id="UP000198657"/>
    </source>
</evidence>
<keyword evidence="1" id="KW-0812">Transmembrane</keyword>
<sequence>MSLINRIGKKYFFIGTTILLLITLVNYSENKTFDPIRMNSFFSGFIAGFLIALLVAGLVNYSKFKK</sequence>
<organism evidence="2 3">
    <name type="scientific">Flavobacterium sinopsychrotolerans</name>
    <dbReference type="NCBI Taxonomy" id="604089"/>
    <lineage>
        <taxon>Bacteria</taxon>
        <taxon>Pseudomonadati</taxon>
        <taxon>Bacteroidota</taxon>
        <taxon>Flavobacteriia</taxon>
        <taxon>Flavobacteriales</taxon>
        <taxon>Flavobacteriaceae</taxon>
        <taxon>Flavobacterium</taxon>
    </lineage>
</organism>
<gene>
    <name evidence="2" type="ORF">SAMN04487942_2450</name>
</gene>
<keyword evidence="3" id="KW-1185">Reference proteome</keyword>